<evidence type="ECO:0008006" key="4">
    <source>
        <dbReference type="Google" id="ProtNLM"/>
    </source>
</evidence>
<dbReference type="Proteomes" id="UP000176005">
    <property type="component" value="Unassembled WGS sequence"/>
</dbReference>
<dbReference type="PROSITE" id="PS51257">
    <property type="entry name" value="PROKAR_LIPOPROTEIN"/>
    <property type="match status" value="1"/>
</dbReference>
<keyword evidence="3" id="KW-1185">Reference proteome</keyword>
<reference evidence="2 3" key="1">
    <citation type="journal article" date="2016" name="Front. Microbiol.">
        <title>Comparative Genomics Analysis of Streptomyces Species Reveals Their Adaptation to the Marine Environment and Their Diversity at the Genomic Level.</title>
        <authorList>
            <person name="Tian X."/>
            <person name="Zhang Z."/>
            <person name="Yang T."/>
            <person name="Chen M."/>
            <person name="Li J."/>
            <person name="Chen F."/>
            <person name="Yang J."/>
            <person name="Li W."/>
            <person name="Zhang B."/>
            <person name="Zhang Z."/>
            <person name="Wu J."/>
            <person name="Zhang C."/>
            <person name="Long L."/>
            <person name="Xiao J."/>
        </authorList>
    </citation>
    <scope>NUCLEOTIDE SEQUENCE [LARGE SCALE GENOMIC DNA]</scope>
    <source>
        <strain evidence="2 3">SCSIO 10429</strain>
    </source>
</reference>
<gene>
    <name evidence="2" type="ORF">AN218_11400</name>
</gene>
<protein>
    <recommendedName>
        <fullName evidence="4">Lipoprotein</fullName>
    </recommendedName>
</protein>
<dbReference type="EMBL" id="LJGW01000188">
    <property type="protein sequence ID" value="OEV11786.1"/>
    <property type="molecule type" value="Genomic_DNA"/>
</dbReference>
<sequence length="212" mass="19988">MTRATKESGVRRSARRAGAVAVLAAGALLVGGCGSSGDDGGKGDDAGGTPESSASTSASPSEGASHEASAGASEGASGDGQGSGGNGGAGSGSSGGTGGSGDSGGSGSGSGKGGKAGKLAGVWKVKGKQVVLTVVGDSVTLLREEGRNCTGTLGGAGKRTVTLKCPSGADDTRTKGTVGALKSKSMTVSWQGGPTEAYARVTDAPVQLPEDQ</sequence>
<feature type="compositionally biased region" description="Gly residues" evidence="1">
    <location>
        <begin position="77"/>
        <end position="116"/>
    </location>
</feature>
<feature type="compositionally biased region" description="Low complexity" evidence="1">
    <location>
        <begin position="47"/>
        <end position="76"/>
    </location>
</feature>
<proteinExistence type="predicted"/>
<feature type="region of interest" description="Disordered" evidence="1">
    <location>
        <begin position="32"/>
        <end position="117"/>
    </location>
</feature>
<evidence type="ECO:0000313" key="3">
    <source>
        <dbReference type="Proteomes" id="UP000176005"/>
    </source>
</evidence>
<comment type="caution">
    <text evidence="2">The sequence shown here is derived from an EMBL/GenBank/DDBJ whole genome shotgun (WGS) entry which is preliminary data.</text>
</comment>
<accession>A0A1E7L6F6</accession>
<name>A0A1E7L6F6_9ACTN</name>
<dbReference type="AlphaFoldDB" id="A0A1E7L6F6"/>
<organism evidence="2 3">
    <name type="scientific">Streptomyces nanshensis</name>
    <dbReference type="NCBI Taxonomy" id="518642"/>
    <lineage>
        <taxon>Bacteria</taxon>
        <taxon>Bacillati</taxon>
        <taxon>Actinomycetota</taxon>
        <taxon>Actinomycetes</taxon>
        <taxon>Kitasatosporales</taxon>
        <taxon>Streptomycetaceae</taxon>
        <taxon>Streptomyces</taxon>
    </lineage>
</organism>
<evidence type="ECO:0000256" key="1">
    <source>
        <dbReference type="SAM" id="MobiDB-lite"/>
    </source>
</evidence>
<evidence type="ECO:0000313" key="2">
    <source>
        <dbReference type="EMBL" id="OEV11786.1"/>
    </source>
</evidence>
<dbReference type="RefSeq" id="WP_141747531.1">
    <property type="nucleotide sequence ID" value="NZ_LJGW01000188.1"/>
</dbReference>